<accession>A0AA43B5P5</accession>
<dbReference type="Gene3D" id="3.30.2090.10">
    <property type="entry name" value="Multidrug efflux transporter AcrB TolC docking domain, DN and DC subdomains"/>
    <property type="match status" value="2"/>
</dbReference>
<evidence type="ECO:0000256" key="4">
    <source>
        <dbReference type="ARBA" id="ARBA00022519"/>
    </source>
</evidence>
<dbReference type="PRINTS" id="PR00702">
    <property type="entry name" value="ACRIFLAVINRP"/>
</dbReference>
<feature type="transmembrane region" description="Helical" evidence="9">
    <location>
        <begin position="540"/>
        <end position="560"/>
    </location>
</feature>
<evidence type="ECO:0000313" key="10">
    <source>
        <dbReference type="EMBL" id="MDH2054857.1"/>
    </source>
</evidence>
<dbReference type="EMBL" id="JAOCKG010000032">
    <property type="protein sequence ID" value="MDH2054857.1"/>
    <property type="molecule type" value="Genomic_DNA"/>
</dbReference>
<feature type="transmembrane region" description="Helical" evidence="9">
    <location>
        <begin position="965"/>
        <end position="986"/>
    </location>
</feature>
<comment type="caution">
    <text evidence="10">The sequence shown here is derived from an EMBL/GenBank/DDBJ whole genome shotgun (WGS) entry which is preliminary data.</text>
</comment>
<feature type="compositionally biased region" description="Low complexity" evidence="8">
    <location>
        <begin position="1049"/>
        <end position="1061"/>
    </location>
</feature>
<protein>
    <submittedName>
        <fullName evidence="10">Efflux RND transporter permease subunit</fullName>
    </submittedName>
</protein>
<gene>
    <name evidence="10" type="ORF">N5K24_30980</name>
</gene>
<dbReference type="SUPFAM" id="SSF82866">
    <property type="entry name" value="Multidrug efflux transporter AcrB transmembrane domain"/>
    <property type="match status" value="2"/>
</dbReference>
<feature type="transmembrane region" description="Helical" evidence="9">
    <location>
        <begin position="869"/>
        <end position="887"/>
    </location>
</feature>
<dbReference type="SUPFAM" id="SSF82714">
    <property type="entry name" value="Multidrug efflux transporter AcrB TolC docking domain, DN and DC subdomains"/>
    <property type="match status" value="2"/>
</dbReference>
<dbReference type="Gene3D" id="3.30.70.1320">
    <property type="entry name" value="Multidrug efflux transporter AcrB pore domain like"/>
    <property type="match status" value="1"/>
</dbReference>
<proteinExistence type="predicted"/>
<evidence type="ECO:0000256" key="6">
    <source>
        <dbReference type="ARBA" id="ARBA00022989"/>
    </source>
</evidence>
<dbReference type="PANTHER" id="PTHR32063:SF30">
    <property type="entry name" value="ACRB_ACRD_ACRF FAMILY PROTEIN"/>
    <property type="match status" value="1"/>
</dbReference>
<comment type="subcellular location">
    <subcellularLocation>
        <location evidence="1">Cell inner membrane</location>
        <topology evidence="1">Multi-pass membrane protein</topology>
    </subcellularLocation>
</comment>
<dbReference type="FunFam" id="3.30.70.1430:FF:000001">
    <property type="entry name" value="Efflux pump membrane transporter"/>
    <property type="match status" value="1"/>
</dbReference>
<organism evidence="10 11">
    <name type="scientific">Achromobacter marplatensis</name>
    <dbReference type="NCBI Taxonomy" id="470868"/>
    <lineage>
        <taxon>Bacteria</taxon>
        <taxon>Pseudomonadati</taxon>
        <taxon>Pseudomonadota</taxon>
        <taxon>Betaproteobacteria</taxon>
        <taxon>Burkholderiales</taxon>
        <taxon>Alcaligenaceae</taxon>
        <taxon>Achromobacter</taxon>
    </lineage>
</organism>
<evidence type="ECO:0000256" key="2">
    <source>
        <dbReference type="ARBA" id="ARBA00022448"/>
    </source>
</evidence>
<dbReference type="PANTHER" id="PTHR32063">
    <property type="match status" value="1"/>
</dbReference>
<dbReference type="InterPro" id="IPR027463">
    <property type="entry name" value="AcrB_DN_DC_subdom"/>
</dbReference>
<feature type="transmembrane region" description="Helical" evidence="9">
    <location>
        <begin position="440"/>
        <end position="463"/>
    </location>
</feature>
<evidence type="ECO:0000256" key="3">
    <source>
        <dbReference type="ARBA" id="ARBA00022475"/>
    </source>
</evidence>
<evidence type="ECO:0000256" key="1">
    <source>
        <dbReference type="ARBA" id="ARBA00004429"/>
    </source>
</evidence>
<dbReference type="SUPFAM" id="SSF82693">
    <property type="entry name" value="Multidrug efflux transporter AcrB pore domain, PN1, PN2, PC1 and PC2 subdomains"/>
    <property type="match status" value="3"/>
</dbReference>
<sequence length="1072" mass="114668">MSISANFIKRPIGTSLLALAILLVGIAAWPLLPVAPLPQVDFPTIQVQANLPGGSPETMASNVAQPLERQFSLIAGLSQMTSVSAIGNTQITLQFDLNRSIDSAAVDVQAAINAATGQLPANLPNPPTFRKVNPADAPIMVMAVQSDTLPLIQVNDFADNILAQQISQISGVGLVNIGGQQKPAVRIQVDPGKLSALGLSLEDIRGVIATTTVNQPKGTIDGARQSFTTYTNDQLLSAAQWNDMVLAYRNGAPIRVRDVGVAVDGPENTKLAGWAYAGKASPPDNTITNGRSIVLQISKQPGANVIETVDRIRAALPRLEASIPPSVHVNTIIDRTQTIRASVTDVEFTLTLTIILVVLVIFLFLRNVAATLIPCVTVPLALMGTAAVMYVVGFSLDNLSLMALTIAVGFVVDDAIVMLENVYRHVEAGMSPMEAAYKGAGEIGFTIVSISVSLIAVFIPLLLMGGIVGRLFREFAVTVTLAIVVSVLVSLTLTPMLCSRYLKDHHGEQHGRLYQLFERGFDAMLHGYERGLKLVLRHQFATLCVFLATVACTVALFMVIPKGFFPQQDTGFIFGFAESAQDSSFSLMNQRMIQMADVIRQDPDIASFGFNGSQSTYNTGNFYIGLKPKDEGRTASADEVIARLRPQLAKLEGVTLFMQAGQDINVGGRLSRTQYQYTLTDSSLDELNVWAPKLLTAFRGLPQLTDVASDQQNAAATASLTIDRARASSFGISPALIDATIYDAIGQRQVAQYFTQINSYHVILEVTPKLQQDPGLFSKLYLTSPLTRQQVPLSTFVKLDTDKTAYLSISHQGQFPAVTISFNLAPGASLGDAVQAIQQAQSGMGAPASLAGAFQGTAKAFGDSLSTQPYLIAAALIAVYIVLGLLYESYIHPLTILSTLPSAGVGALLILMAGGYDLSVIALIGIILLIGIVKKNGIMMIDFALTAEREHGMAPAEAIYQACVLRFRPIMMTTMCALLSGLPLMLSHGQGSELRRPLGYAMVGGLIVSQALTLFTTPVVYLYLDRAHYWYMERKAARAARKAARTATVNGASGASGANPPGIAPPDKLESK</sequence>
<dbReference type="Gene3D" id="1.20.1640.10">
    <property type="entry name" value="Multidrug efflux transporter AcrB transmembrane domain"/>
    <property type="match status" value="2"/>
</dbReference>
<evidence type="ECO:0000256" key="9">
    <source>
        <dbReference type="SAM" id="Phobius"/>
    </source>
</evidence>
<keyword evidence="6 9" id="KW-1133">Transmembrane helix</keyword>
<dbReference type="RefSeq" id="WP_280030045.1">
    <property type="nucleotide sequence ID" value="NZ_JAOCKG010000032.1"/>
</dbReference>
<name>A0AA43B5P5_9BURK</name>
<evidence type="ECO:0000256" key="5">
    <source>
        <dbReference type="ARBA" id="ARBA00022692"/>
    </source>
</evidence>
<dbReference type="Gene3D" id="3.30.70.1430">
    <property type="entry name" value="Multidrug efflux transporter AcrB pore domain"/>
    <property type="match status" value="2"/>
</dbReference>
<evidence type="ECO:0000256" key="7">
    <source>
        <dbReference type="ARBA" id="ARBA00023136"/>
    </source>
</evidence>
<keyword evidence="4" id="KW-0997">Cell inner membrane</keyword>
<keyword evidence="2" id="KW-0813">Transport</keyword>
<feature type="transmembrane region" description="Helical" evidence="9">
    <location>
        <begin position="372"/>
        <end position="393"/>
    </location>
</feature>
<dbReference type="GO" id="GO:0042910">
    <property type="term" value="F:xenobiotic transmembrane transporter activity"/>
    <property type="evidence" value="ECO:0007669"/>
    <property type="project" value="TreeGrafter"/>
</dbReference>
<dbReference type="AlphaFoldDB" id="A0AA43B5P5"/>
<keyword evidence="3" id="KW-1003">Cell membrane</keyword>
<keyword evidence="5 9" id="KW-0812">Transmembrane</keyword>
<dbReference type="GO" id="GO:0005886">
    <property type="term" value="C:plasma membrane"/>
    <property type="evidence" value="ECO:0007669"/>
    <property type="project" value="UniProtKB-SubCell"/>
</dbReference>
<feature type="transmembrane region" description="Helical" evidence="9">
    <location>
        <begin position="998"/>
        <end position="1024"/>
    </location>
</feature>
<evidence type="ECO:0000256" key="8">
    <source>
        <dbReference type="SAM" id="MobiDB-lite"/>
    </source>
</evidence>
<feature type="transmembrane region" description="Helical" evidence="9">
    <location>
        <begin position="348"/>
        <end position="365"/>
    </location>
</feature>
<reference evidence="10" key="1">
    <citation type="submission" date="2022-09" db="EMBL/GenBank/DDBJ databases">
        <title>Intensive care unit water sources are persistently colonized with multi-drug resistant bacteria and are the site of extensive horizontal gene transfer of antibiotic resistance genes.</title>
        <authorList>
            <person name="Diorio-Toth L."/>
        </authorList>
    </citation>
    <scope>NUCLEOTIDE SEQUENCE</scope>
    <source>
        <strain evidence="10">GD03676</strain>
    </source>
</reference>
<feature type="region of interest" description="Disordered" evidence="8">
    <location>
        <begin position="1049"/>
        <end position="1072"/>
    </location>
</feature>
<dbReference type="Pfam" id="PF00873">
    <property type="entry name" value="ACR_tran"/>
    <property type="match status" value="1"/>
</dbReference>
<dbReference type="Gene3D" id="3.30.70.1440">
    <property type="entry name" value="Multidrug efflux transporter AcrB pore domain"/>
    <property type="match status" value="1"/>
</dbReference>
<feature type="transmembrane region" description="Helical" evidence="9">
    <location>
        <begin position="920"/>
        <end position="945"/>
    </location>
</feature>
<evidence type="ECO:0000313" key="11">
    <source>
        <dbReference type="Proteomes" id="UP001161276"/>
    </source>
</evidence>
<dbReference type="Proteomes" id="UP001161276">
    <property type="component" value="Unassembled WGS sequence"/>
</dbReference>
<dbReference type="FunFam" id="1.20.1640.10:FF:000001">
    <property type="entry name" value="Efflux pump membrane transporter"/>
    <property type="match status" value="1"/>
</dbReference>
<dbReference type="InterPro" id="IPR001036">
    <property type="entry name" value="Acrflvin-R"/>
</dbReference>
<keyword evidence="7 9" id="KW-0472">Membrane</keyword>
<feature type="transmembrane region" description="Helical" evidence="9">
    <location>
        <begin position="475"/>
        <end position="493"/>
    </location>
</feature>